<dbReference type="Pfam" id="PF00400">
    <property type="entry name" value="WD40"/>
    <property type="match status" value="2"/>
</dbReference>
<keyword evidence="5" id="KW-1185">Reference proteome</keyword>
<dbReference type="InParanoid" id="L7JRG6"/>
<dbReference type="OMA" id="YVDYYPQ"/>
<dbReference type="InterPro" id="IPR015943">
    <property type="entry name" value="WD40/YVTN_repeat-like_dom_sf"/>
</dbReference>
<dbReference type="STRING" id="72359.L7JRG6"/>
<dbReference type="PANTHER" id="PTHR19849">
    <property type="entry name" value="PHOSPHOLIPASE A-2-ACTIVATING PROTEIN"/>
    <property type="match status" value="1"/>
</dbReference>
<dbReference type="GO" id="GO:0043161">
    <property type="term" value="P:proteasome-mediated ubiquitin-dependent protein catabolic process"/>
    <property type="evidence" value="ECO:0007669"/>
    <property type="project" value="TreeGrafter"/>
</dbReference>
<gene>
    <name evidence="4" type="ORF">THOM_3052</name>
</gene>
<dbReference type="InterPro" id="IPR001680">
    <property type="entry name" value="WD40_rpt"/>
</dbReference>
<dbReference type="GO" id="GO:0043130">
    <property type="term" value="F:ubiquitin binding"/>
    <property type="evidence" value="ECO:0007669"/>
    <property type="project" value="TreeGrafter"/>
</dbReference>
<organism evidence="4 5">
    <name type="scientific">Trachipleistophora hominis</name>
    <name type="common">Microsporidian parasite</name>
    <dbReference type="NCBI Taxonomy" id="72359"/>
    <lineage>
        <taxon>Eukaryota</taxon>
        <taxon>Fungi</taxon>
        <taxon>Fungi incertae sedis</taxon>
        <taxon>Microsporidia</taxon>
        <taxon>Pleistophoridae</taxon>
        <taxon>Trachipleistophora</taxon>
    </lineage>
</organism>
<evidence type="ECO:0000313" key="5">
    <source>
        <dbReference type="Proteomes" id="UP000011185"/>
    </source>
</evidence>
<dbReference type="PANTHER" id="PTHR19849:SF0">
    <property type="entry name" value="PHOSPHOLIPASE A-2-ACTIVATING PROTEIN"/>
    <property type="match status" value="1"/>
</dbReference>
<accession>L7JRG6</accession>
<dbReference type="VEuPathDB" id="MicrosporidiaDB:THOM_3052"/>
<dbReference type="GO" id="GO:0005737">
    <property type="term" value="C:cytoplasm"/>
    <property type="evidence" value="ECO:0007669"/>
    <property type="project" value="TreeGrafter"/>
</dbReference>
<dbReference type="SUPFAM" id="SSF50978">
    <property type="entry name" value="WD40 repeat-like"/>
    <property type="match status" value="1"/>
</dbReference>
<dbReference type="HOGENOM" id="CLU_022265_0_0_1"/>
<proteinExistence type="predicted"/>
<reference evidence="4 5" key="1">
    <citation type="journal article" date="2012" name="PLoS Pathog.">
        <title>The genome of the obligate intracellular parasite Trachipleistophora hominis: new insights into microsporidian genome dynamics and reductive evolution.</title>
        <authorList>
            <person name="Heinz E."/>
            <person name="Williams T.A."/>
            <person name="Nakjang S."/>
            <person name="Noel C.J."/>
            <person name="Swan D.C."/>
            <person name="Goldberg A.V."/>
            <person name="Harris S.R."/>
            <person name="Weinmaier T."/>
            <person name="Markert S."/>
            <person name="Becher D."/>
            <person name="Bernhardt J."/>
            <person name="Dagan T."/>
            <person name="Hacker C."/>
            <person name="Lucocq J.M."/>
            <person name="Schweder T."/>
            <person name="Rattei T."/>
            <person name="Hall N."/>
            <person name="Hirt R.P."/>
            <person name="Embley T.M."/>
        </authorList>
    </citation>
    <scope>NUCLEOTIDE SEQUENCE [LARGE SCALE GENOMIC DNA]</scope>
</reference>
<evidence type="ECO:0000256" key="2">
    <source>
        <dbReference type="ARBA" id="ARBA00022574"/>
    </source>
</evidence>
<evidence type="ECO:0000313" key="4">
    <source>
        <dbReference type="EMBL" id="ELQ74024.1"/>
    </source>
</evidence>
<protein>
    <submittedName>
        <fullName evidence="4">Vesicle coat complex COPI, beta' subunit</fullName>
    </submittedName>
</protein>
<sequence length="522" mass="60714">MDIQVVDDDRLLSCSLDMTLKLWNYKTNVLLMTFKGHTRGVNAISVYKNTFYSVGDDHCMRIWCNNACRVKEGISDKNIDHIKVTDELIVTGAEDGYYKIYKRQGEQLEHSVFVGSRVWDSWVEEDAFYVATDSGILIYDRQDAKVNRYLVDRGLLHIKADSVFLNDKEIGKINFEVERVSYNNKIMCMQKKDGFVVFSYLGFREKMRDSGKALVLNEKLVVSRDNVMIIYDDLEKETQFKILYGDFKLYDRFIVNYSSAGFVIYSYSGETVVKGTADIRDIFIIGNKVVISNECTGIIDIDGVKKSTGRLSLHKVMDMPVEYGHVHHDVLYFMSNNKLYYLLANGFFSMISYVNNIFLGIQNDCFCFFDKKLITKPIDEIIAWQCDEKKDKALEGREKECLSYLLKQKEYELALRLFDCKFEIYLQMNKLENAFKVARTPTEYKMLGGLFMRQGKFSKATEAFRLGGDDEMLFLCDFLGKRKFMKSGDNDSFMKCMYLKDKDGMRRFIVGSEFEAAFEKYY</sequence>
<dbReference type="GO" id="GO:0005634">
    <property type="term" value="C:nucleus"/>
    <property type="evidence" value="ECO:0007669"/>
    <property type="project" value="TreeGrafter"/>
</dbReference>
<dbReference type="GO" id="GO:0010992">
    <property type="term" value="P:ubiquitin recycling"/>
    <property type="evidence" value="ECO:0007669"/>
    <property type="project" value="TreeGrafter"/>
</dbReference>
<dbReference type="Gene3D" id="2.130.10.10">
    <property type="entry name" value="YVTN repeat-like/Quinoprotein amine dehydrogenase"/>
    <property type="match status" value="1"/>
</dbReference>
<dbReference type="Proteomes" id="UP000011185">
    <property type="component" value="Unassembled WGS sequence"/>
</dbReference>
<keyword evidence="1" id="KW-0963">Cytoplasm</keyword>
<evidence type="ECO:0000256" key="3">
    <source>
        <dbReference type="ARBA" id="ARBA00022737"/>
    </source>
</evidence>
<evidence type="ECO:0000256" key="1">
    <source>
        <dbReference type="ARBA" id="ARBA00022490"/>
    </source>
</evidence>
<dbReference type="AlphaFoldDB" id="L7JRG6"/>
<dbReference type="SMART" id="SM00320">
    <property type="entry name" value="WD40"/>
    <property type="match status" value="1"/>
</dbReference>
<keyword evidence="3" id="KW-0677">Repeat</keyword>
<dbReference type="InterPro" id="IPR036322">
    <property type="entry name" value="WD40_repeat_dom_sf"/>
</dbReference>
<dbReference type="Gene3D" id="1.25.40.470">
    <property type="match status" value="1"/>
</dbReference>
<dbReference type="OrthoDB" id="10261470at2759"/>
<name>L7JRG6_TRAHO</name>
<dbReference type="EMBL" id="JH994083">
    <property type="protein sequence ID" value="ELQ74024.1"/>
    <property type="molecule type" value="Genomic_DNA"/>
</dbReference>
<keyword evidence="2" id="KW-0853">WD repeat</keyword>